<sequence length="107" mass="11534">MFTPAPFLAPLRIAGLAVLLTLAGCDAAENAAQKLADEAKQQVEQAAREVINDTTKQLNEKIDQAQKSTEDWLDQAPPAERDKAEGDGEAPAPKRQPERDSADQHSA</sequence>
<evidence type="ECO:0000313" key="3">
    <source>
        <dbReference type="EMBL" id="MBM7062816.1"/>
    </source>
</evidence>
<evidence type="ECO:0008006" key="5">
    <source>
        <dbReference type="Google" id="ProtNLM"/>
    </source>
</evidence>
<dbReference type="RefSeq" id="WP_205349997.1">
    <property type="nucleotide sequence ID" value="NZ_JAFEUP010000006.1"/>
</dbReference>
<feature type="signal peptide" evidence="2">
    <location>
        <begin position="1"/>
        <end position="27"/>
    </location>
</feature>
<evidence type="ECO:0000313" key="4">
    <source>
        <dbReference type="Proteomes" id="UP000717995"/>
    </source>
</evidence>
<feature type="compositionally biased region" description="Basic and acidic residues" evidence="1">
    <location>
        <begin position="95"/>
        <end position="107"/>
    </location>
</feature>
<dbReference type="EMBL" id="JAFEUP010000006">
    <property type="protein sequence ID" value="MBM7062816.1"/>
    <property type="molecule type" value="Genomic_DNA"/>
</dbReference>
<evidence type="ECO:0000256" key="1">
    <source>
        <dbReference type="SAM" id="MobiDB-lite"/>
    </source>
</evidence>
<reference evidence="3 4" key="1">
    <citation type="submission" date="2021-02" db="EMBL/GenBank/DDBJ databases">
        <authorList>
            <person name="Lee D.-H."/>
        </authorList>
    </citation>
    <scope>NUCLEOTIDE SEQUENCE [LARGE SCALE GENOMIC DNA]</scope>
    <source>
        <strain evidence="3 4">UL073</strain>
    </source>
</reference>
<keyword evidence="4" id="KW-1185">Reference proteome</keyword>
<feature type="region of interest" description="Disordered" evidence="1">
    <location>
        <begin position="63"/>
        <end position="107"/>
    </location>
</feature>
<evidence type="ECO:0000256" key="2">
    <source>
        <dbReference type="SAM" id="SignalP"/>
    </source>
</evidence>
<comment type="caution">
    <text evidence="3">The sequence shown here is derived from an EMBL/GenBank/DDBJ whole genome shotgun (WGS) entry which is preliminary data.</text>
</comment>
<dbReference type="Proteomes" id="UP000717995">
    <property type="component" value="Unassembled WGS sequence"/>
</dbReference>
<protein>
    <recommendedName>
        <fullName evidence="5">Lipoprotein</fullName>
    </recommendedName>
</protein>
<accession>A0ABS2IIC2</accession>
<name>A0ABS2IIC2_9GAMM</name>
<organism evidence="3 4">
    <name type="scientific">Zestomonas insulae</name>
    <dbReference type="NCBI Taxonomy" id="2809017"/>
    <lineage>
        <taxon>Bacteria</taxon>
        <taxon>Pseudomonadati</taxon>
        <taxon>Pseudomonadota</taxon>
        <taxon>Gammaproteobacteria</taxon>
        <taxon>Pseudomonadales</taxon>
        <taxon>Pseudomonadaceae</taxon>
        <taxon>Zestomonas</taxon>
    </lineage>
</organism>
<feature type="chain" id="PRO_5046148996" description="Lipoprotein" evidence="2">
    <location>
        <begin position="28"/>
        <end position="107"/>
    </location>
</feature>
<keyword evidence="2" id="KW-0732">Signal</keyword>
<gene>
    <name evidence="3" type="ORF">JQX08_19045</name>
</gene>
<proteinExistence type="predicted"/>